<dbReference type="InParanoid" id="K1PHK0"/>
<dbReference type="GO" id="GO:0016301">
    <property type="term" value="F:kinase activity"/>
    <property type="evidence" value="ECO:0007669"/>
    <property type="project" value="UniProtKB-KW"/>
</dbReference>
<dbReference type="AlphaFoldDB" id="K1PHK0"/>
<gene>
    <name evidence="1" type="ORF">CGI_10004812</name>
</gene>
<name>K1PHK0_MAGGI</name>
<organism evidence="1">
    <name type="scientific">Magallana gigas</name>
    <name type="common">Pacific oyster</name>
    <name type="synonym">Crassostrea gigas</name>
    <dbReference type="NCBI Taxonomy" id="29159"/>
    <lineage>
        <taxon>Eukaryota</taxon>
        <taxon>Metazoa</taxon>
        <taxon>Spiralia</taxon>
        <taxon>Lophotrochozoa</taxon>
        <taxon>Mollusca</taxon>
        <taxon>Bivalvia</taxon>
        <taxon>Autobranchia</taxon>
        <taxon>Pteriomorphia</taxon>
        <taxon>Ostreida</taxon>
        <taxon>Ostreoidea</taxon>
        <taxon>Ostreidae</taxon>
        <taxon>Magallana</taxon>
    </lineage>
</organism>
<proteinExistence type="predicted"/>
<dbReference type="Gene3D" id="2.60.40.150">
    <property type="entry name" value="C2 domain"/>
    <property type="match status" value="1"/>
</dbReference>
<dbReference type="EMBL" id="JH816906">
    <property type="protein sequence ID" value="EKC21013.1"/>
    <property type="molecule type" value="Genomic_DNA"/>
</dbReference>
<keyword evidence="1" id="KW-0808">Transferase</keyword>
<dbReference type="InterPro" id="IPR035892">
    <property type="entry name" value="C2_domain_sf"/>
</dbReference>
<accession>K1PHK0</accession>
<dbReference type="HOGENOM" id="CLU_2028936_0_0_1"/>
<protein>
    <submittedName>
        <fullName evidence="1">Protein kinase C delta type</fullName>
    </submittedName>
</protein>
<sequence length="122" mass="13832">MPGVGFIRVKLLQVDKGDAVTTSEPFDPFVAVNVKETVNSPGQKPQYVQKKRTIYPEWNTCFDAHIYEGRVINMIVNEKPNRMLAEVTISARALADKCRDGNISSTWVRPRGHCNTAYRYSQ</sequence>
<reference evidence="1" key="1">
    <citation type="journal article" date="2012" name="Nature">
        <title>The oyster genome reveals stress adaptation and complexity of shell formation.</title>
        <authorList>
            <person name="Zhang G."/>
            <person name="Fang X."/>
            <person name="Guo X."/>
            <person name="Li L."/>
            <person name="Luo R."/>
            <person name="Xu F."/>
            <person name="Yang P."/>
            <person name="Zhang L."/>
            <person name="Wang X."/>
            <person name="Qi H."/>
            <person name="Xiong Z."/>
            <person name="Que H."/>
            <person name="Xie Y."/>
            <person name="Holland P.W."/>
            <person name="Paps J."/>
            <person name="Zhu Y."/>
            <person name="Wu F."/>
            <person name="Chen Y."/>
            <person name="Wang J."/>
            <person name="Peng C."/>
            <person name="Meng J."/>
            <person name="Yang L."/>
            <person name="Liu J."/>
            <person name="Wen B."/>
            <person name="Zhang N."/>
            <person name="Huang Z."/>
            <person name="Zhu Q."/>
            <person name="Feng Y."/>
            <person name="Mount A."/>
            <person name="Hedgecock D."/>
            <person name="Xu Z."/>
            <person name="Liu Y."/>
            <person name="Domazet-Loso T."/>
            <person name="Du Y."/>
            <person name="Sun X."/>
            <person name="Zhang S."/>
            <person name="Liu B."/>
            <person name="Cheng P."/>
            <person name="Jiang X."/>
            <person name="Li J."/>
            <person name="Fan D."/>
            <person name="Wang W."/>
            <person name="Fu W."/>
            <person name="Wang T."/>
            <person name="Wang B."/>
            <person name="Zhang J."/>
            <person name="Peng Z."/>
            <person name="Li Y."/>
            <person name="Li N."/>
            <person name="Wang J."/>
            <person name="Chen M."/>
            <person name="He Y."/>
            <person name="Tan F."/>
            <person name="Song X."/>
            <person name="Zheng Q."/>
            <person name="Huang R."/>
            <person name="Yang H."/>
            <person name="Du X."/>
            <person name="Chen L."/>
            <person name="Yang M."/>
            <person name="Gaffney P.M."/>
            <person name="Wang S."/>
            <person name="Luo L."/>
            <person name="She Z."/>
            <person name="Ming Y."/>
            <person name="Huang W."/>
            <person name="Zhang S."/>
            <person name="Huang B."/>
            <person name="Zhang Y."/>
            <person name="Qu T."/>
            <person name="Ni P."/>
            <person name="Miao G."/>
            <person name="Wang J."/>
            <person name="Wang Q."/>
            <person name="Steinberg C.E."/>
            <person name="Wang H."/>
            <person name="Li N."/>
            <person name="Qian L."/>
            <person name="Zhang G."/>
            <person name="Li Y."/>
            <person name="Yang H."/>
            <person name="Liu X."/>
            <person name="Wang J."/>
            <person name="Yin Y."/>
            <person name="Wang J."/>
        </authorList>
    </citation>
    <scope>NUCLEOTIDE SEQUENCE [LARGE SCALE GENOMIC DNA]</scope>
    <source>
        <strain evidence="1">05x7-T-G4-1.051#20</strain>
    </source>
</reference>
<dbReference type="Pfam" id="PF21494">
    <property type="entry name" value="PKC_C2"/>
    <property type="match status" value="1"/>
</dbReference>
<dbReference type="SUPFAM" id="SSF49562">
    <property type="entry name" value="C2 domain (Calcium/lipid-binding domain, CaLB)"/>
    <property type="match status" value="1"/>
</dbReference>
<keyword evidence="1" id="KW-0418">Kinase</keyword>
<evidence type="ECO:0000313" key="1">
    <source>
        <dbReference type="EMBL" id="EKC21013.1"/>
    </source>
</evidence>